<evidence type="ECO:0000313" key="6">
    <source>
        <dbReference type="EMBL" id="NWK57430.1"/>
    </source>
</evidence>
<dbReference type="RefSeq" id="WP_178934493.1">
    <property type="nucleotide sequence ID" value="NZ_JACBAZ010000012.1"/>
</dbReference>
<dbReference type="GO" id="GO:0005975">
    <property type="term" value="P:carbohydrate metabolic process"/>
    <property type="evidence" value="ECO:0007669"/>
    <property type="project" value="UniProtKB-ARBA"/>
</dbReference>
<feature type="signal peptide" evidence="2">
    <location>
        <begin position="1"/>
        <end position="22"/>
    </location>
</feature>
<proteinExistence type="predicted"/>
<dbReference type="Gene3D" id="1.20.120.670">
    <property type="entry name" value="N-acetyl-b-d-glucoasminidase"/>
    <property type="match status" value="1"/>
</dbReference>
<protein>
    <submittedName>
        <fullName evidence="6">Alpha-N-acetylglucosaminidase</fullName>
    </submittedName>
</protein>
<evidence type="ECO:0000259" key="4">
    <source>
        <dbReference type="Pfam" id="PF12971"/>
    </source>
</evidence>
<dbReference type="Pfam" id="PF12971">
    <property type="entry name" value="NAGLU_N"/>
    <property type="match status" value="1"/>
</dbReference>
<feature type="domain" description="Alpha-N-acetylglucosaminidase N-terminal" evidence="4">
    <location>
        <begin position="33"/>
        <end position="108"/>
    </location>
</feature>
<dbReference type="InterPro" id="IPR007781">
    <property type="entry name" value="NAGLU"/>
</dbReference>
<dbReference type="InterPro" id="IPR024732">
    <property type="entry name" value="NAGLU_C"/>
</dbReference>
<reference evidence="6 7" key="1">
    <citation type="submission" date="2020-07" db="EMBL/GenBank/DDBJ databases">
        <title>Roseicoccus Jingziensis gen. nov., sp. nov., isolated from coastal seawater.</title>
        <authorList>
            <person name="Feng X."/>
        </authorList>
    </citation>
    <scope>NUCLEOTIDE SEQUENCE [LARGE SCALE GENOMIC DNA]</scope>
    <source>
        <strain evidence="6 7">N1E253</strain>
    </source>
</reference>
<dbReference type="InterPro" id="IPR029018">
    <property type="entry name" value="Hex-like_dom2"/>
</dbReference>
<comment type="caution">
    <text evidence="6">The sequence shown here is derived from an EMBL/GenBank/DDBJ whole genome shotgun (WGS) entry which is preliminary data.</text>
</comment>
<feature type="domain" description="Alpha-N-acetylglucosaminidase tim-barrel" evidence="3">
    <location>
        <begin position="125"/>
        <end position="470"/>
    </location>
</feature>
<sequence>MNKLRNILTITFSAMAACMSQASPTSSSEQSSHAVIKRLIGDRVDEIQFANIPKKNGHDVFEYEVKNGVPTFKGSCGVAICRGFYDYLKANEQGQVGWSGSRIAIPEKWSDTPLKKVVSPYKYHYYFNVVTYGYTTPYWDWERWEKELDWMALHGLDMPLALVANEAISMRVWKKLGLTQEEVDAFYTGPAHLPWQRMGNITGIDGPLNDNWHKGQVELQHKVLKRMRELGMKPICPAFAGFVPRGMQRLHPEIKFFHPSWAGFPEKNRTSFLLPDTPLFGKIGKMFIEEWEKEFGKCEYYLADCFNEMDIPAPKDDKEKRYQLLAHYGDQVYRSIKAGNPEATWVMQGWMFGYTRNIWDYHSLEALVSKVPDDKMILLDLAADYNKHFWKTDMNWDFYKGFYNKKWVYSVIPNMGGKTGLTGRLDFYASGSIEALNSKNKGRLAGFGFAPEGIENNEVIYELLSDMGWRDTEIDLDVWLNNYSASRYGTCPPEVTKAWNLLRKTCYGTFTDHPRFNWQFRPGKVRKGSINTSPEFQQAIETFAAAAEQLKDSPNYRADLIEFTAMYVGIKVEQLFARAMEAEEMGYSDLRKQAAKDGLKLLKALDTLLESHPTLRLSNWVALARKHGTTAAEKDLYEANAKDLVTIWGGQIGDYSARIWSGLIRDYYVPRWKHYFDGFDTGTSFDMPKWEKQWTRAPGLTKSEAFENPVEAAIALIKTTKEAKVPVMDIKAEAIGGWTPAQVGVDWKTVKWNLPAKELGELKGVRFNYTRGQHRLEIRKVSLIADGKTVATDEHMGIAGIPSKKNFFNLKTTGDLKGNNECYIKAEVRSDGGNNSYGQVELVK</sequence>
<dbReference type="EMBL" id="JACBAZ010000012">
    <property type="protein sequence ID" value="NWK57430.1"/>
    <property type="molecule type" value="Genomic_DNA"/>
</dbReference>
<dbReference type="Pfam" id="PF12972">
    <property type="entry name" value="NAGLU_C"/>
    <property type="match status" value="1"/>
</dbReference>
<name>A0A851GRN2_9BACT</name>
<keyword evidence="1" id="KW-0378">Hydrolase</keyword>
<dbReference type="PROSITE" id="PS51257">
    <property type="entry name" value="PROKAR_LIPOPROTEIN"/>
    <property type="match status" value="1"/>
</dbReference>
<keyword evidence="7" id="KW-1185">Reference proteome</keyword>
<feature type="domain" description="Alpha-N-acetylglucosaminidase C-terminal" evidence="5">
    <location>
        <begin position="479"/>
        <end position="716"/>
    </location>
</feature>
<dbReference type="PANTHER" id="PTHR12872:SF1">
    <property type="entry name" value="ALPHA-N-ACETYLGLUCOSAMINIDASE"/>
    <property type="match status" value="1"/>
</dbReference>
<dbReference type="Gene3D" id="3.20.20.80">
    <property type="entry name" value="Glycosidases"/>
    <property type="match status" value="1"/>
</dbReference>
<gene>
    <name evidence="6" type="ORF">HW115_17560</name>
</gene>
<evidence type="ECO:0000259" key="5">
    <source>
        <dbReference type="Pfam" id="PF12972"/>
    </source>
</evidence>
<dbReference type="PANTHER" id="PTHR12872">
    <property type="entry name" value="ALPHA-N-ACETYLGLUCOSAMINIDASE"/>
    <property type="match status" value="1"/>
</dbReference>
<feature type="chain" id="PRO_5032511964" evidence="2">
    <location>
        <begin position="23"/>
        <end position="844"/>
    </location>
</feature>
<dbReference type="InterPro" id="IPR024733">
    <property type="entry name" value="NAGLU_tim-barrel"/>
</dbReference>
<dbReference type="InterPro" id="IPR024240">
    <property type="entry name" value="NAGLU_N"/>
</dbReference>
<dbReference type="Proteomes" id="UP000557872">
    <property type="component" value="Unassembled WGS sequence"/>
</dbReference>
<dbReference type="Pfam" id="PF05089">
    <property type="entry name" value="NAGLU"/>
    <property type="match status" value="1"/>
</dbReference>
<evidence type="ECO:0000259" key="3">
    <source>
        <dbReference type="Pfam" id="PF05089"/>
    </source>
</evidence>
<keyword evidence="2" id="KW-0732">Signal</keyword>
<organism evidence="6 7">
    <name type="scientific">Oceaniferula marina</name>
    <dbReference type="NCBI Taxonomy" id="2748318"/>
    <lineage>
        <taxon>Bacteria</taxon>
        <taxon>Pseudomonadati</taxon>
        <taxon>Verrucomicrobiota</taxon>
        <taxon>Verrucomicrobiia</taxon>
        <taxon>Verrucomicrobiales</taxon>
        <taxon>Verrucomicrobiaceae</taxon>
        <taxon>Oceaniferula</taxon>
    </lineage>
</organism>
<dbReference type="GO" id="GO:0016787">
    <property type="term" value="F:hydrolase activity"/>
    <property type="evidence" value="ECO:0007669"/>
    <property type="project" value="UniProtKB-KW"/>
</dbReference>
<evidence type="ECO:0000313" key="7">
    <source>
        <dbReference type="Proteomes" id="UP000557872"/>
    </source>
</evidence>
<evidence type="ECO:0000256" key="1">
    <source>
        <dbReference type="ARBA" id="ARBA00022801"/>
    </source>
</evidence>
<evidence type="ECO:0000256" key="2">
    <source>
        <dbReference type="SAM" id="SignalP"/>
    </source>
</evidence>
<accession>A0A851GRN2</accession>
<dbReference type="Gene3D" id="3.30.379.10">
    <property type="entry name" value="Chitobiase/beta-hexosaminidase domain 2-like"/>
    <property type="match status" value="1"/>
</dbReference>
<dbReference type="AlphaFoldDB" id="A0A851GRN2"/>